<keyword evidence="3" id="KW-1185">Reference proteome</keyword>
<organism evidence="2 3">
    <name type="scientific">Mesoflavibacter zeaxanthinifaciens subsp. sabulilitoris</name>
    <dbReference type="NCBI Taxonomy" id="1520893"/>
    <lineage>
        <taxon>Bacteria</taxon>
        <taxon>Pseudomonadati</taxon>
        <taxon>Bacteroidota</taxon>
        <taxon>Flavobacteriia</taxon>
        <taxon>Flavobacteriales</taxon>
        <taxon>Flavobacteriaceae</taxon>
        <taxon>Mesoflavibacter</taxon>
    </lineage>
</organism>
<dbReference type="AlphaFoldDB" id="A0A2T1NBV7"/>
<evidence type="ECO:0000313" key="3">
    <source>
        <dbReference type="Proteomes" id="UP000238430"/>
    </source>
</evidence>
<accession>A0A2T1NBV7</accession>
<proteinExistence type="predicted"/>
<feature type="domain" description="Glycosyltransferase 2-like" evidence="1">
    <location>
        <begin position="3"/>
        <end position="132"/>
    </location>
</feature>
<dbReference type="InterPro" id="IPR029044">
    <property type="entry name" value="Nucleotide-diphossugar_trans"/>
</dbReference>
<dbReference type="CDD" id="cd00761">
    <property type="entry name" value="Glyco_tranf_GTA_type"/>
    <property type="match status" value="1"/>
</dbReference>
<dbReference type="OrthoDB" id="761861at2"/>
<dbReference type="Gene3D" id="3.90.550.10">
    <property type="entry name" value="Spore Coat Polysaccharide Biosynthesis Protein SpsA, Chain A"/>
    <property type="match status" value="1"/>
</dbReference>
<evidence type="ECO:0000313" key="2">
    <source>
        <dbReference type="EMBL" id="PSG89868.1"/>
    </source>
</evidence>
<dbReference type="RefSeq" id="WP_106678946.1">
    <property type="nucleotide sequence ID" value="NZ_JACHWV010000008.1"/>
</dbReference>
<dbReference type="SUPFAM" id="SSF53448">
    <property type="entry name" value="Nucleotide-diphospho-sugar transferases"/>
    <property type="match status" value="1"/>
</dbReference>
<dbReference type="EMBL" id="PXOT01000023">
    <property type="protein sequence ID" value="PSG89868.1"/>
    <property type="molecule type" value="Genomic_DNA"/>
</dbReference>
<protein>
    <submittedName>
        <fullName evidence="2">Glycosyl transferase</fullName>
    </submittedName>
</protein>
<comment type="caution">
    <text evidence="2">The sequence shown here is derived from an EMBL/GenBank/DDBJ whole genome shotgun (WGS) entry which is preliminary data.</text>
</comment>
<evidence type="ECO:0000259" key="1">
    <source>
        <dbReference type="Pfam" id="PF00535"/>
    </source>
</evidence>
<dbReference type="Pfam" id="PF00535">
    <property type="entry name" value="Glycos_transf_2"/>
    <property type="match status" value="1"/>
</dbReference>
<reference evidence="2 3" key="1">
    <citation type="submission" date="2018-03" db="EMBL/GenBank/DDBJ databases">
        <title>Mesoflavibacter sp. HG37 and Mesoflavibacter sp. HG96 sp.nov., two marine bacteria isolated from seawater of Western Pacific Ocean.</title>
        <authorList>
            <person name="Cheng H."/>
            <person name="Wu Y.-H."/>
            <person name="Guo L.-L."/>
            <person name="Xu X.-W."/>
        </authorList>
    </citation>
    <scope>NUCLEOTIDE SEQUENCE [LARGE SCALE GENOMIC DNA]</scope>
    <source>
        <strain evidence="2 3">KCTC 42117</strain>
    </source>
</reference>
<dbReference type="GO" id="GO:0016740">
    <property type="term" value="F:transferase activity"/>
    <property type="evidence" value="ECO:0007669"/>
    <property type="project" value="UniProtKB-KW"/>
</dbReference>
<sequence>MLSILIPTYNYYIYDLVLNIHEKCLKANIDFEIICLDDHSDSDFTKANKKIEKLSSCYYKISSENKGRVATREHLAKLAKNKWLLFLDADVIPKNDNFITKYLNYIDQDYKAIFGGFYYDENSNKKHLLRWKYGKQKEEVTAQKRNLNPYKVIISANLLIVKDTYLSLSKQVKTNTYGGDLIFATLLKEQNIKTLHIDNEVIHLGLEDNSSFLKKQKDAVKLLYDSVEKREITKHDNSLLKTHSRIKKIYLNLLFSWFYKSCNGIIEKQLLSNKPNIFLLQLLKLSYFSFLYQKN</sequence>
<keyword evidence="2" id="KW-0808">Transferase</keyword>
<dbReference type="InterPro" id="IPR001173">
    <property type="entry name" value="Glyco_trans_2-like"/>
</dbReference>
<dbReference type="PANTHER" id="PTHR43685">
    <property type="entry name" value="GLYCOSYLTRANSFERASE"/>
    <property type="match status" value="1"/>
</dbReference>
<name>A0A2T1NBV7_9FLAO</name>
<dbReference type="Proteomes" id="UP000238430">
    <property type="component" value="Unassembled WGS sequence"/>
</dbReference>
<dbReference type="PANTHER" id="PTHR43685:SF3">
    <property type="entry name" value="SLR2126 PROTEIN"/>
    <property type="match status" value="1"/>
</dbReference>
<gene>
    <name evidence="2" type="ORF">C7H61_08670</name>
</gene>
<dbReference type="InterPro" id="IPR050834">
    <property type="entry name" value="Glycosyltransf_2"/>
</dbReference>